<evidence type="ECO:0000313" key="2">
    <source>
        <dbReference type="Proteomes" id="UP001565474"/>
    </source>
</evidence>
<organism evidence="1 2">
    <name type="scientific">Bradyrhizobium yuanmingense</name>
    <dbReference type="NCBI Taxonomy" id="108015"/>
    <lineage>
        <taxon>Bacteria</taxon>
        <taxon>Pseudomonadati</taxon>
        <taxon>Pseudomonadota</taxon>
        <taxon>Alphaproteobacteria</taxon>
        <taxon>Hyphomicrobiales</taxon>
        <taxon>Nitrobacteraceae</taxon>
        <taxon>Bradyrhizobium</taxon>
    </lineage>
</organism>
<proteinExistence type="predicted"/>
<dbReference type="Pfam" id="PF13692">
    <property type="entry name" value="Glyco_trans_1_4"/>
    <property type="match status" value="1"/>
</dbReference>
<keyword evidence="2" id="KW-1185">Reference proteome</keyword>
<dbReference type="Gene3D" id="3.40.50.2000">
    <property type="entry name" value="Glycogen Phosphorylase B"/>
    <property type="match status" value="1"/>
</dbReference>
<comment type="caution">
    <text evidence="1">The sequence shown here is derived from an EMBL/GenBank/DDBJ whole genome shotgun (WGS) entry which is preliminary data.</text>
</comment>
<dbReference type="Proteomes" id="UP001565474">
    <property type="component" value="Unassembled WGS sequence"/>
</dbReference>
<dbReference type="SUPFAM" id="SSF53756">
    <property type="entry name" value="UDP-Glycosyltransferase/glycogen phosphorylase"/>
    <property type="match status" value="1"/>
</dbReference>
<accession>A0ABV4GFA9</accession>
<evidence type="ECO:0000313" key="1">
    <source>
        <dbReference type="EMBL" id="MEY9469730.1"/>
    </source>
</evidence>
<dbReference type="RefSeq" id="WP_370057782.1">
    <property type="nucleotide sequence ID" value="NZ_JBGBYD010000002.1"/>
</dbReference>
<protein>
    <submittedName>
        <fullName evidence="1">Uncharacterized protein</fullName>
    </submittedName>
</protein>
<sequence>MKRVLWISGRAPAPLYSGDALYSAGLIEALAVSRKAAIHVFGTERAGRKDGEKPLGLPGVTCSIVRPVNGARFGSLVSSLPRDAYNLASALFRKELKGILDRGWDWIVIDHANSAGVLDMVKNRGARICYIAHNAEGLVRASVARAFDGVARRAVMRVDAEKYRRLERKIVEAADALICITSDDAAYFHRFSKNIHVIPPVYLGTVRAARTIVEACPRSLILLGSFEWAAKQRNLQQILEGLVPTLRRNAISLQVVGAVPETIRTKHEGDPFVTFHGRLPDVRPLFETCRGGLVAEVLGGGFKLKILDYAFAGVPIFGLRTALTGMAPEERSAMFEAENLSELASLIVRNIDDLEGLNRRQTELQGLAAQRFGLAAGMKGMSRVFLG</sequence>
<reference evidence="1 2" key="1">
    <citation type="submission" date="2024-07" db="EMBL/GenBank/DDBJ databases">
        <title>Genomic Encyclopedia of Type Strains, Phase V (KMG-V): Genome sequencing to study the core and pangenomes of soil and plant-associated prokaryotes.</title>
        <authorList>
            <person name="Whitman W."/>
        </authorList>
    </citation>
    <scope>NUCLEOTIDE SEQUENCE [LARGE SCALE GENOMIC DNA]</scope>
    <source>
        <strain evidence="1 2">USDA 222</strain>
    </source>
</reference>
<gene>
    <name evidence="1" type="ORF">ABH992_002129</name>
</gene>
<name>A0ABV4GFA9_9BRAD</name>
<dbReference type="EMBL" id="JBGBZN010000002">
    <property type="protein sequence ID" value="MEY9469730.1"/>
    <property type="molecule type" value="Genomic_DNA"/>
</dbReference>